<keyword evidence="2" id="KW-1185">Reference proteome</keyword>
<proteinExistence type="predicted"/>
<reference evidence="1 2" key="2">
    <citation type="journal article" date="2016" name="Genome Announc.">
        <title>Complete Genome Sequence of Sphingopyxis macrogoltabida Strain 203N (NBRC 111659), a Polyethylene Glycol Degrader.</title>
        <authorList>
            <person name="Ohtsubo Y."/>
            <person name="Nonoyama S."/>
            <person name="Nagata Y."/>
            <person name="Numata M."/>
            <person name="Tsuchikane K."/>
            <person name="Hosoyama A."/>
            <person name="Yamazoe A."/>
            <person name="Tsuda M."/>
            <person name="Fujita N."/>
            <person name="Kawai F."/>
        </authorList>
    </citation>
    <scope>NUCLEOTIDE SEQUENCE [LARGE SCALE GENOMIC DNA]</scope>
    <source>
        <strain evidence="1 2">203N</strain>
    </source>
</reference>
<dbReference type="KEGG" id="smaz:LH19_14560"/>
<gene>
    <name evidence="1" type="ORF">ATM17_15160</name>
</gene>
<sequence>MKSVNDTTAAAVGRKPIKVGPGTMATIRSMFLKGASVRAIGREVGLSKNVVRNRLAPLIAELKGKQELPATAKSGRERRALPENFALTVRQGMTRSDLRKHFNTSLDVVARWLADTGLSAREIPKNRRSAPEDFVAVAPTMFKRQLLSHYSTSSAVLERWLAECPHVRTRSRAGKLRQQVVRSSSVKDALFGRIDALVPRAFADDIRSDIISDLYVAVLEGVIPENELEALGGAIMNRTISDCGASRFSKTMSLNERLSDDSETTLGDTLIDPAALQAFDHIFEEAL</sequence>
<accession>A0AAC9AVL4</accession>
<reference evidence="2" key="1">
    <citation type="submission" date="2015-11" db="EMBL/GenBank/DDBJ databases">
        <title>Complete genome sequence of a polyethylene-glycol degrader Sphingopyxis macrogoltabida 203N (NBRC 111659).</title>
        <authorList>
            <person name="Yoshiyuki O."/>
            <person name="Shouta N."/>
            <person name="Nagata Y."/>
            <person name="Numata M."/>
            <person name="Tsuchikane K."/>
            <person name="Hosoyama A."/>
            <person name="Yamazoe A."/>
            <person name="Tsuda M."/>
            <person name="Fujita N."/>
            <person name="Kawai F."/>
        </authorList>
    </citation>
    <scope>NUCLEOTIDE SEQUENCE [LARGE SCALE GENOMIC DNA]</scope>
    <source>
        <strain evidence="2">203N</strain>
    </source>
</reference>
<name>A0AAC9AVL4_SPHMC</name>
<evidence type="ECO:0000313" key="1">
    <source>
        <dbReference type="EMBL" id="AMU90364.1"/>
    </source>
</evidence>
<dbReference type="AlphaFoldDB" id="A0AAC9AVL4"/>
<dbReference type="EMBL" id="CP013344">
    <property type="protein sequence ID" value="AMU90364.1"/>
    <property type="molecule type" value="Genomic_DNA"/>
</dbReference>
<evidence type="ECO:0000313" key="2">
    <source>
        <dbReference type="Proteomes" id="UP000076088"/>
    </source>
</evidence>
<dbReference type="Proteomes" id="UP000076088">
    <property type="component" value="Chromosome"/>
</dbReference>
<dbReference type="RefSeq" id="WP_054729121.1">
    <property type="nucleotide sequence ID" value="NZ_CP009429.1"/>
</dbReference>
<protein>
    <submittedName>
        <fullName evidence="1">Uncharacterized protein</fullName>
    </submittedName>
</protein>
<organism evidence="1 2">
    <name type="scientific">Sphingopyxis macrogoltabida</name>
    <name type="common">Sphingomonas macrogoltabidus</name>
    <dbReference type="NCBI Taxonomy" id="33050"/>
    <lineage>
        <taxon>Bacteria</taxon>
        <taxon>Pseudomonadati</taxon>
        <taxon>Pseudomonadota</taxon>
        <taxon>Alphaproteobacteria</taxon>
        <taxon>Sphingomonadales</taxon>
        <taxon>Sphingomonadaceae</taxon>
        <taxon>Sphingopyxis</taxon>
    </lineage>
</organism>